<organism evidence="2">
    <name type="scientific">marine metagenome</name>
    <dbReference type="NCBI Taxonomy" id="408172"/>
    <lineage>
        <taxon>unclassified sequences</taxon>
        <taxon>metagenomes</taxon>
        <taxon>ecological metagenomes</taxon>
    </lineage>
</organism>
<evidence type="ECO:0000313" key="2">
    <source>
        <dbReference type="EMBL" id="SVB04968.1"/>
    </source>
</evidence>
<dbReference type="Pfam" id="PF07796">
    <property type="entry name" value="DUF1638"/>
    <property type="match status" value="1"/>
</dbReference>
<accession>A0A382AU40</accession>
<dbReference type="InterPro" id="IPR012437">
    <property type="entry name" value="DUF1638"/>
</dbReference>
<evidence type="ECO:0000259" key="1">
    <source>
        <dbReference type="Pfam" id="PF07796"/>
    </source>
</evidence>
<dbReference type="AlphaFoldDB" id="A0A382AU40"/>
<reference evidence="2" key="1">
    <citation type="submission" date="2018-05" db="EMBL/GenBank/DDBJ databases">
        <authorList>
            <person name="Lanie J.A."/>
            <person name="Ng W.-L."/>
            <person name="Kazmierczak K.M."/>
            <person name="Andrzejewski T.M."/>
            <person name="Davidsen T.M."/>
            <person name="Wayne K.J."/>
            <person name="Tettelin H."/>
            <person name="Glass J.I."/>
            <person name="Rusch D."/>
            <person name="Podicherti R."/>
            <person name="Tsui H.-C.T."/>
            <person name="Winkler M.E."/>
        </authorList>
    </citation>
    <scope>NUCLEOTIDE SEQUENCE</scope>
</reference>
<sequence length="250" mass="28585">MNFKLISCEVFKRELLDCIYKTKNSIDAEFIAKGIHDLHREGMQKRIVKSIQQADEKGFDAILLGYGLCNTWIYGLCAKKTPLVIPRSHDCIGILMGSKRKYLDYFFNNPGTYFQSVGWMENTENDESIKKKSLQRLYGMDIPKDELIANYGEKNAQYLIDAMVQTKHYSNIVFIETGIDPKGLYSKRVQEKAINKRWSFDKVTGSKKLLQKLINGNWPNSEFLYIQPGSVVQQSIDDDLIHAVPGPASV</sequence>
<proteinExistence type="predicted"/>
<feature type="domain" description="DUF1638" evidence="1">
    <location>
        <begin position="33"/>
        <end position="213"/>
    </location>
</feature>
<protein>
    <recommendedName>
        <fullName evidence="1">DUF1638 domain-containing protein</fullName>
    </recommendedName>
</protein>
<dbReference type="EMBL" id="UINC01026821">
    <property type="protein sequence ID" value="SVB04968.1"/>
    <property type="molecule type" value="Genomic_DNA"/>
</dbReference>
<name>A0A382AU40_9ZZZZ</name>
<gene>
    <name evidence="2" type="ORF">METZ01_LOCUS157822</name>
</gene>